<organism evidence="1 2">
    <name type="scientific">Cerrena zonata</name>
    <dbReference type="NCBI Taxonomy" id="2478898"/>
    <lineage>
        <taxon>Eukaryota</taxon>
        <taxon>Fungi</taxon>
        <taxon>Dikarya</taxon>
        <taxon>Basidiomycota</taxon>
        <taxon>Agaricomycotina</taxon>
        <taxon>Agaricomycetes</taxon>
        <taxon>Polyporales</taxon>
        <taxon>Cerrenaceae</taxon>
        <taxon>Cerrena</taxon>
    </lineage>
</organism>
<dbReference type="EMBL" id="JASBNA010000053">
    <property type="protein sequence ID" value="KAK7680022.1"/>
    <property type="molecule type" value="Genomic_DNA"/>
</dbReference>
<name>A0AAW0FRV5_9APHY</name>
<accession>A0AAW0FRV5</accession>
<dbReference type="Proteomes" id="UP001385951">
    <property type="component" value="Unassembled WGS sequence"/>
</dbReference>
<comment type="caution">
    <text evidence="1">The sequence shown here is derived from an EMBL/GenBank/DDBJ whole genome shotgun (WGS) entry which is preliminary data.</text>
</comment>
<proteinExistence type="predicted"/>
<reference evidence="1 2" key="1">
    <citation type="submission" date="2022-09" db="EMBL/GenBank/DDBJ databases">
        <authorList>
            <person name="Palmer J.M."/>
        </authorList>
    </citation>
    <scope>NUCLEOTIDE SEQUENCE [LARGE SCALE GENOMIC DNA]</scope>
    <source>
        <strain evidence="1 2">DSM 7382</strain>
    </source>
</reference>
<sequence length="459" mass="51981">MILPVSNDSWSVVPALYKSWQLAVKQVANSAEYFDALCHSVGPENTRKWTVLEEKLQVDRETDITAMDKFDVADEKEPGKADLTSLWIHKEMEPSSGVLPGSAKWISLGIRISEEQIGLAIDMRKSGTRPSPDQQAAIHDKRMKLQKRIDEFHRSSYSYLPFGSDSSVLATNLPDDFEWEYEDEDDDTMPGSYPEDEPGIVEFSNSSLPAEKQRLILPSSFGKGPYTLPVKAVRMVELSLRQGQANDALHSLRLAIGQRSFLFRKKVRQGHTSANSGYHNRLRSYAEVQAVGGTVDCLAKVYSCARNAMISLDADADLMSKYKLLSKADLTASTAVVDPNARGQRNNGLSWIWQSHHSAAEDPVWMQELYRVNWLRVKSRRDRWAEELELVRSELHWTKLFHSRRADEWRARALAAEGNNPDLSYYALRQEKTWRLLEEQADSALKIVAPSQSAPLVTR</sequence>
<gene>
    <name evidence="1" type="ORF">QCA50_016968</name>
</gene>
<protein>
    <submittedName>
        <fullName evidence="1">Uncharacterized protein</fullName>
    </submittedName>
</protein>
<evidence type="ECO:0000313" key="1">
    <source>
        <dbReference type="EMBL" id="KAK7680022.1"/>
    </source>
</evidence>
<dbReference type="AlphaFoldDB" id="A0AAW0FRV5"/>
<keyword evidence="2" id="KW-1185">Reference proteome</keyword>
<evidence type="ECO:0000313" key="2">
    <source>
        <dbReference type="Proteomes" id="UP001385951"/>
    </source>
</evidence>